<evidence type="ECO:0000259" key="1">
    <source>
        <dbReference type="Pfam" id="PF13966"/>
    </source>
</evidence>
<evidence type="ECO:0000313" key="2">
    <source>
        <dbReference type="EMBL" id="KAF3583664.1"/>
    </source>
</evidence>
<evidence type="ECO:0000313" key="3">
    <source>
        <dbReference type="Proteomes" id="UP000712600"/>
    </source>
</evidence>
<sequence length="101" mass="11189">MPLPPKLRVFLWKITKGALPLGENLETRGMTENLTCTHCGLKETAFHLFLHCQFAIDIWYAAPISNLAAITTALDFKRALKLGTKLTNLSPTGLHMGPLFP</sequence>
<dbReference type="Pfam" id="PF13966">
    <property type="entry name" value="zf-RVT"/>
    <property type="match status" value="1"/>
</dbReference>
<proteinExistence type="predicted"/>
<dbReference type="InterPro" id="IPR026960">
    <property type="entry name" value="RVT-Znf"/>
</dbReference>
<dbReference type="AlphaFoldDB" id="A0A8S9RVE1"/>
<feature type="domain" description="Reverse transcriptase zinc-binding" evidence="1">
    <location>
        <begin position="3"/>
        <end position="59"/>
    </location>
</feature>
<organism evidence="2 3">
    <name type="scientific">Brassica cretica</name>
    <name type="common">Mustard</name>
    <dbReference type="NCBI Taxonomy" id="69181"/>
    <lineage>
        <taxon>Eukaryota</taxon>
        <taxon>Viridiplantae</taxon>
        <taxon>Streptophyta</taxon>
        <taxon>Embryophyta</taxon>
        <taxon>Tracheophyta</taxon>
        <taxon>Spermatophyta</taxon>
        <taxon>Magnoliopsida</taxon>
        <taxon>eudicotyledons</taxon>
        <taxon>Gunneridae</taxon>
        <taxon>Pentapetalae</taxon>
        <taxon>rosids</taxon>
        <taxon>malvids</taxon>
        <taxon>Brassicales</taxon>
        <taxon>Brassicaceae</taxon>
        <taxon>Brassiceae</taxon>
        <taxon>Brassica</taxon>
    </lineage>
</organism>
<name>A0A8S9RVE1_BRACR</name>
<accession>A0A8S9RVE1</accession>
<comment type="caution">
    <text evidence="2">The sequence shown here is derived from an EMBL/GenBank/DDBJ whole genome shotgun (WGS) entry which is preliminary data.</text>
</comment>
<reference evidence="2" key="1">
    <citation type="submission" date="2019-12" db="EMBL/GenBank/DDBJ databases">
        <title>Genome sequencing and annotation of Brassica cretica.</title>
        <authorList>
            <person name="Studholme D.J."/>
            <person name="Sarris P."/>
        </authorList>
    </citation>
    <scope>NUCLEOTIDE SEQUENCE</scope>
    <source>
        <strain evidence="2">PFS-109/04</strain>
        <tissue evidence="2">Leaf</tissue>
    </source>
</reference>
<protein>
    <recommendedName>
        <fullName evidence="1">Reverse transcriptase zinc-binding domain-containing protein</fullName>
    </recommendedName>
</protein>
<gene>
    <name evidence="2" type="ORF">F2Q69_00031345</name>
</gene>
<dbReference type="Proteomes" id="UP000712600">
    <property type="component" value="Unassembled WGS sequence"/>
</dbReference>
<dbReference type="EMBL" id="QGKX02000088">
    <property type="protein sequence ID" value="KAF3583664.1"/>
    <property type="molecule type" value="Genomic_DNA"/>
</dbReference>